<dbReference type="NCBIfam" id="TIGR01552">
    <property type="entry name" value="phd_fam"/>
    <property type="match status" value="1"/>
</dbReference>
<evidence type="ECO:0000256" key="2">
    <source>
        <dbReference type="RuleBase" id="RU362080"/>
    </source>
</evidence>
<dbReference type="InterPro" id="IPR036165">
    <property type="entry name" value="YefM-like_sf"/>
</dbReference>
<dbReference type="InterPro" id="IPR006442">
    <property type="entry name" value="Antitoxin_Phd/YefM"/>
</dbReference>
<evidence type="ECO:0000256" key="1">
    <source>
        <dbReference type="ARBA" id="ARBA00009981"/>
    </source>
</evidence>
<evidence type="ECO:0000313" key="4">
    <source>
        <dbReference type="Proteomes" id="UP000231434"/>
    </source>
</evidence>
<evidence type="ECO:0000313" key="3">
    <source>
        <dbReference type="EMBL" id="PJE60671.1"/>
    </source>
</evidence>
<dbReference type="EMBL" id="PFEB01000037">
    <property type="protein sequence ID" value="PJE60671.1"/>
    <property type="molecule type" value="Genomic_DNA"/>
</dbReference>
<comment type="similarity">
    <text evidence="1 2">Belongs to the phD/YefM antitoxin family.</text>
</comment>
<dbReference type="PANTHER" id="PTHR33713:SF10">
    <property type="entry name" value="ANTITOXIN YAFN"/>
    <property type="match status" value="1"/>
</dbReference>
<comment type="caution">
    <text evidence="3">The sequence shown here is derived from an EMBL/GenBank/DDBJ whole genome shotgun (WGS) entry which is preliminary data.</text>
</comment>
<dbReference type="Pfam" id="PF02604">
    <property type="entry name" value="PhdYeFM_antitox"/>
    <property type="match status" value="1"/>
</dbReference>
<organism evidence="3 4">
    <name type="scientific">Candidatus Roizmanbacteria bacterium CG10_big_fil_rev_8_21_14_0_10_36_26</name>
    <dbReference type="NCBI Taxonomy" id="1974851"/>
    <lineage>
        <taxon>Bacteria</taxon>
        <taxon>Candidatus Roizmaniibacteriota</taxon>
    </lineage>
</organism>
<gene>
    <name evidence="3" type="ORF">COU86_03095</name>
</gene>
<dbReference type="AlphaFoldDB" id="A0A2M8KL79"/>
<dbReference type="PANTHER" id="PTHR33713">
    <property type="entry name" value="ANTITOXIN YAFN-RELATED"/>
    <property type="match status" value="1"/>
</dbReference>
<comment type="function">
    <text evidence="2">Antitoxin component of a type II toxin-antitoxin (TA) system.</text>
</comment>
<dbReference type="Gene3D" id="3.40.1620.10">
    <property type="entry name" value="YefM-like domain"/>
    <property type="match status" value="1"/>
</dbReference>
<dbReference type="Proteomes" id="UP000231434">
    <property type="component" value="Unassembled WGS sequence"/>
</dbReference>
<proteinExistence type="inferred from homology"/>
<dbReference type="InterPro" id="IPR051405">
    <property type="entry name" value="phD/YefM_antitoxin"/>
</dbReference>
<name>A0A2M8KL79_9BACT</name>
<protein>
    <recommendedName>
        <fullName evidence="2">Antitoxin</fullName>
    </recommendedName>
</protein>
<sequence>MDIKNTIPITELRKKLFQIVENIDKTGVHYMITEKGKPKAVIMSAEEYDSWTETLEVMKEFPDLDNEIKEFESDVKSGKYKTYPTLEEVINKHTLILADKSKRKYGLQNKIKTKSRKRTE</sequence>
<accession>A0A2M8KL79</accession>
<reference evidence="4" key="1">
    <citation type="submission" date="2017-09" db="EMBL/GenBank/DDBJ databases">
        <title>Depth-based differentiation of microbial function through sediment-hosted aquifers and enrichment of novel symbionts in the deep terrestrial subsurface.</title>
        <authorList>
            <person name="Probst A.J."/>
            <person name="Ladd B."/>
            <person name="Jarett J.K."/>
            <person name="Geller-Mcgrath D.E."/>
            <person name="Sieber C.M.K."/>
            <person name="Emerson J.B."/>
            <person name="Anantharaman K."/>
            <person name="Thomas B.C."/>
            <person name="Malmstrom R."/>
            <person name="Stieglmeier M."/>
            <person name="Klingl A."/>
            <person name="Woyke T."/>
            <person name="Ryan C.M."/>
            <person name="Banfield J.F."/>
        </authorList>
    </citation>
    <scope>NUCLEOTIDE SEQUENCE [LARGE SCALE GENOMIC DNA]</scope>
</reference>
<dbReference type="SUPFAM" id="SSF143120">
    <property type="entry name" value="YefM-like"/>
    <property type="match status" value="1"/>
</dbReference>